<name>A0A3P6RJ92_CYLGO</name>
<evidence type="ECO:0000313" key="2">
    <source>
        <dbReference type="EMBL" id="VDK59437.1"/>
    </source>
</evidence>
<dbReference type="GO" id="GO:0016020">
    <property type="term" value="C:membrane"/>
    <property type="evidence" value="ECO:0007669"/>
    <property type="project" value="InterPro"/>
</dbReference>
<dbReference type="SUPFAM" id="SSF90112">
    <property type="entry name" value="Neurotransmitter-gated ion-channel transmembrane pore"/>
    <property type="match status" value="1"/>
</dbReference>
<reference evidence="2 3" key="1">
    <citation type="submission" date="2018-11" db="EMBL/GenBank/DDBJ databases">
        <authorList>
            <consortium name="Pathogen Informatics"/>
        </authorList>
    </citation>
    <scope>NUCLEOTIDE SEQUENCE [LARGE SCALE GENOMIC DNA]</scope>
</reference>
<evidence type="ECO:0008006" key="4">
    <source>
        <dbReference type="Google" id="ProtNLM"/>
    </source>
</evidence>
<dbReference type="OrthoDB" id="203862at2759"/>
<dbReference type="Gene3D" id="1.20.58.390">
    <property type="entry name" value="Neurotransmitter-gated ion-channel transmembrane domain"/>
    <property type="match status" value="1"/>
</dbReference>
<dbReference type="Proteomes" id="UP000271889">
    <property type="component" value="Unassembled WGS sequence"/>
</dbReference>
<protein>
    <recommendedName>
        <fullName evidence="4">Neurotransmitter-gated ion-channel transmembrane domain-containing protein</fullName>
    </recommendedName>
</protein>
<dbReference type="EMBL" id="UYRV01013180">
    <property type="protein sequence ID" value="VDK59437.1"/>
    <property type="molecule type" value="Genomic_DNA"/>
</dbReference>
<feature type="transmembrane region" description="Helical" evidence="1">
    <location>
        <begin position="74"/>
        <end position="93"/>
    </location>
</feature>
<dbReference type="GO" id="GO:0006811">
    <property type="term" value="P:monoatomic ion transport"/>
    <property type="evidence" value="ECO:0007669"/>
    <property type="project" value="InterPro"/>
</dbReference>
<evidence type="ECO:0000313" key="3">
    <source>
        <dbReference type="Proteomes" id="UP000271889"/>
    </source>
</evidence>
<feature type="non-terminal residue" evidence="2">
    <location>
        <position position="1"/>
    </location>
</feature>
<keyword evidence="1" id="KW-1133">Transmembrane helix</keyword>
<dbReference type="InterPro" id="IPR038050">
    <property type="entry name" value="Neuro_actylchol_rec"/>
</dbReference>
<accession>A0A3P6RJ92</accession>
<dbReference type="AlphaFoldDB" id="A0A3P6RJ92"/>
<keyword evidence="1" id="KW-0472">Membrane</keyword>
<dbReference type="InterPro" id="IPR036719">
    <property type="entry name" value="Neuro-gated_channel_TM_sf"/>
</dbReference>
<keyword evidence="3" id="KW-1185">Reference proteome</keyword>
<gene>
    <name evidence="2" type="ORF">CGOC_LOCUS4663</name>
</gene>
<evidence type="ECO:0000256" key="1">
    <source>
        <dbReference type="SAM" id="Phobius"/>
    </source>
</evidence>
<keyword evidence="1" id="KW-0812">Transmembrane</keyword>
<organism evidence="2 3">
    <name type="scientific">Cylicostephanus goldi</name>
    <name type="common">Nematode worm</name>
    <dbReference type="NCBI Taxonomy" id="71465"/>
    <lineage>
        <taxon>Eukaryota</taxon>
        <taxon>Metazoa</taxon>
        <taxon>Ecdysozoa</taxon>
        <taxon>Nematoda</taxon>
        <taxon>Chromadorea</taxon>
        <taxon>Rhabditida</taxon>
        <taxon>Rhabditina</taxon>
        <taxon>Rhabditomorpha</taxon>
        <taxon>Strongyloidea</taxon>
        <taxon>Strongylidae</taxon>
        <taxon>Cylicostephanus</taxon>
    </lineage>
</organism>
<proteinExistence type="predicted"/>
<sequence>PADEEETSANYTWDNFKDIQGCDSVSFDLEIENERRYLFCLRTPEKMLLLDGCEDKPFVQPTKRGWTTDRIDRTSMIIFPGLFTLFNIIYWSYYLSLD</sequence>